<name>A0A2V1AZQ6_9ASCO</name>
<dbReference type="RefSeq" id="XP_025343936.1">
    <property type="nucleotide sequence ID" value="XM_025486386.1"/>
</dbReference>
<dbReference type="GO" id="GO:0000398">
    <property type="term" value="P:mRNA splicing, via spliceosome"/>
    <property type="evidence" value="ECO:0007669"/>
    <property type="project" value="InterPro"/>
</dbReference>
<comment type="caution">
    <text evidence="6">The sequence shown here is derived from an EMBL/GenBank/DDBJ whole genome shotgun (WGS) entry which is preliminary data.</text>
</comment>
<evidence type="ECO:0000256" key="2">
    <source>
        <dbReference type="ARBA" id="ARBA00022160"/>
    </source>
</evidence>
<evidence type="ECO:0000313" key="6">
    <source>
        <dbReference type="EMBL" id="PVH22996.1"/>
    </source>
</evidence>
<feature type="domain" description="SKI-interacting protein SKIP SNW" evidence="5">
    <location>
        <begin position="139"/>
        <end position="298"/>
    </location>
</feature>
<dbReference type="AlphaFoldDB" id="A0A2V1AZQ6"/>
<comment type="subunit">
    <text evidence="3">Associated with the spliceosome.</text>
</comment>
<evidence type="ECO:0000256" key="4">
    <source>
        <dbReference type="SAM" id="MobiDB-lite"/>
    </source>
</evidence>
<dbReference type="PANTHER" id="PTHR12096">
    <property type="entry name" value="NUCLEAR PROTEIN SKIP-RELATED"/>
    <property type="match status" value="1"/>
</dbReference>
<evidence type="ECO:0000259" key="5">
    <source>
        <dbReference type="Pfam" id="PF02731"/>
    </source>
</evidence>
<evidence type="ECO:0000256" key="3">
    <source>
        <dbReference type="RuleBase" id="RU367140"/>
    </source>
</evidence>
<feature type="region of interest" description="Disordered" evidence="4">
    <location>
        <begin position="1"/>
        <end position="31"/>
    </location>
</feature>
<keyword evidence="7" id="KW-1185">Reference proteome</keyword>
<sequence length="320" mass="36191">MFSARLPKPQHSSEESIKVSLPKPDEKPSALLVPSKSFESSVALEPKSLDELQLSKPQDYTKSIIQATGGPANAQVTYEDTIPLKKRFPKLKHHFPRYSLEDCPDTSLQECVEGTKEVIQKLLAEQQGTDTKPAEDEIVTYAPPSLDESEEARGRTIQITTHQEDPMLPPKHKLRKNRHQDPSPPPPLLKKAPTEKVTKEVKDKWAIPSVVSNWNNNKGFSISLRKRQEAASGGQVSENSSINIEKFSSLASALEDADRQAREDIKVRNEEKRLIAQREQEEREQKLKELVSRTRDDRERSKRPGEALDAFYNANKKRAT</sequence>
<comment type="similarity">
    <text evidence="1 3">Belongs to the SNW family.</text>
</comment>
<dbReference type="GO" id="GO:0005681">
    <property type="term" value="C:spliceosomal complex"/>
    <property type="evidence" value="ECO:0007669"/>
    <property type="project" value="UniProtKB-UniRule"/>
</dbReference>
<keyword evidence="3" id="KW-0508">mRNA splicing</keyword>
<dbReference type="GeneID" id="37008052"/>
<feature type="compositionally biased region" description="Basic and acidic residues" evidence="4">
    <location>
        <begin position="11"/>
        <end position="28"/>
    </location>
</feature>
<dbReference type="InterPro" id="IPR004015">
    <property type="entry name" value="SKI-int_prot_SKIP_SNW-dom"/>
</dbReference>
<dbReference type="STRING" id="45357.A0A2V1AZQ6"/>
<dbReference type="OrthoDB" id="666364at2759"/>
<dbReference type="EMBL" id="PKFO01000010">
    <property type="protein sequence ID" value="PVH22996.1"/>
    <property type="molecule type" value="Genomic_DNA"/>
</dbReference>
<comment type="function">
    <text evidence="3">Involved in pre-mRNA splicing.</text>
</comment>
<keyword evidence="3" id="KW-0539">Nucleus</keyword>
<dbReference type="VEuPathDB" id="FungiDB:CXQ85_002721"/>
<feature type="region of interest" description="Disordered" evidence="4">
    <location>
        <begin position="141"/>
        <end position="200"/>
    </location>
</feature>
<evidence type="ECO:0000256" key="1">
    <source>
        <dbReference type="ARBA" id="ARBA00010197"/>
    </source>
</evidence>
<dbReference type="InterPro" id="IPR017862">
    <property type="entry name" value="SKI-int_prot_SKIP"/>
</dbReference>
<comment type="subcellular location">
    <subcellularLocation>
        <location evidence="3">Nucleus</location>
    </subcellularLocation>
</comment>
<accession>A0A2V1AZQ6</accession>
<gene>
    <name evidence="6" type="ORF">CXQ85_002721</name>
</gene>
<proteinExistence type="inferred from homology"/>
<keyword evidence="3" id="KW-0507">mRNA processing</keyword>
<protein>
    <recommendedName>
        <fullName evidence="2 3">Pre-mRNA-processing protein 45</fullName>
    </recommendedName>
</protein>
<dbReference type="Pfam" id="PF02731">
    <property type="entry name" value="SKIP_SNW"/>
    <property type="match status" value="1"/>
</dbReference>
<dbReference type="Proteomes" id="UP000244309">
    <property type="component" value="Unassembled WGS sequence"/>
</dbReference>
<organism evidence="6 7">
    <name type="scientific">Candidozyma haemuli</name>
    <dbReference type="NCBI Taxonomy" id="45357"/>
    <lineage>
        <taxon>Eukaryota</taxon>
        <taxon>Fungi</taxon>
        <taxon>Dikarya</taxon>
        <taxon>Ascomycota</taxon>
        <taxon>Saccharomycotina</taxon>
        <taxon>Pichiomycetes</taxon>
        <taxon>Metschnikowiaceae</taxon>
        <taxon>Candidozyma</taxon>
    </lineage>
</organism>
<evidence type="ECO:0000313" key="7">
    <source>
        <dbReference type="Proteomes" id="UP000244309"/>
    </source>
</evidence>
<feature type="compositionally biased region" description="Basic and acidic residues" evidence="4">
    <location>
        <begin position="279"/>
        <end position="306"/>
    </location>
</feature>
<feature type="region of interest" description="Disordered" evidence="4">
    <location>
        <begin position="279"/>
        <end position="320"/>
    </location>
</feature>
<keyword evidence="3" id="KW-0747">Spliceosome</keyword>
<reference evidence="6 7" key="1">
    <citation type="submission" date="2017-12" db="EMBL/GenBank/DDBJ databases">
        <title>Genome Sequence of a Multidrug-Resistant Candida haemulonii Isolate from a Patient with Chronic Leg Ulcers in Israel.</title>
        <authorList>
            <person name="Chow N.A."/>
            <person name="Gade L."/>
            <person name="Batra D."/>
            <person name="Rowe L.A."/>
            <person name="Ben-Ami R."/>
            <person name="Loparev V.N."/>
            <person name="Litvintseva A.P."/>
        </authorList>
    </citation>
    <scope>NUCLEOTIDE SEQUENCE [LARGE SCALE GENOMIC DNA]</scope>
    <source>
        <strain evidence="6 7">B11899</strain>
    </source>
</reference>